<proteinExistence type="predicted"/>
<dbReference type="GO" id="GO:0006352">
    <property type="term" value="P:DNA-templated transcription initiation"/>
    <property type="evidence" value="ECO:0007669"/>
    <property type="project" value="InterPro"/>
</dbReference>
<dbReference type="SUPFAM" id="SSF88659">
    <property type="entry name" value="Sigma3 and sigma4 domains of RNA polymerase sigma factors"/>
    <property type="match status" value="1"/>
</dbReference>
<dbReference type="STRING" id="228405.HNE_2143"/>
<evidence type="ECO:0000313" key="3">
    <source>
        <dbReference type="Proteomes" id="UP000001959"/>
    </source>
</evidence>
<dbReference type="InterPro" id="IPR011517">
    <property type="entry name" value="RNA_pol_sigma70_ECF-like"/>
</dbReference>
<dbReference type="eggNOG" id="COG1595">
    <property type="taxonomic scope" value="Bacteria"/>
</dbReference>
<gene>
    <name evidence="2" type="ordered locus">HNE_2143</name>
</gene>
<dbReference type="InterPro" id="IPR013324">
    <property type="entry name" value="RNA_pol_sigma_r3/r4-like"/>
</dbReference>
<dbReference type="InterPro" id="IPR053812">
    <property type="entry name" value="HTH_Sigma70_ECF-like"/>
</dbReference>
<dbReference type="EMBL" id="CP000158">
    <property type="protein sequence ID" value="ABI78135.1"/>
    <property type="molecule type" value="Genomic_DNA"/>
</dbReference>
<dbReference type="GO" id="GO:0003700">
    <property type="term" value="F:DNA-binding transcription factor activity"/>
    <property type="evidence" value="ECO:0007669"/>
    <property type="project" value="InterPro"/>
</dbReference>
<dbReference type="NCBIfam" id="TIGR02999">
    <property type="entry name" value="Sig-70_X6"/>
    <property type="match status" value="1"/>
</dbReference>
<reference evidence="2 3" key="1">
    <citation type="journal article" date="2006" name="J. Bacteriol.">
        <title>Comparative genomic evidence for a close relationship between the dimorphic prosthecate bacteria Hyphomonas neptunium and Caulobacter crescentus.</title>
        <authorList>
            <person name="Badger J.H."/>
            <person name="Hoover T.R."/>
            <person name="Brun Y.V."/>
            <person name="Weiner R.M."/>
            <person name="Laub M.T."/>
            <person name="Alexandre G."/>
            <person name="Mrazek J."/>
            <person name="Ren Q."/>
            <person name="Paulsen I.T."/>
            <person name="Nelson K.E."/>
            <person name="Khouri H.M."/>
            <person name="Radune D."/>
            <person name="Sosa J."/>
            <person name="Dodson R.J."/>
            <person name="Sullivan S.A."/>
            <person name="Rosovitz M.J."/>
            <person name="Madupu R."/>
            <person name="Brinkac L.M."/>
            <person name="Durkin A.S."/>
            <person name="Daugherty S.C."/>
            <person name="Kothari S.P."/>
            <person name="Giglio M.G."/>
            <person name="Zhou L."/>
            <person name="Haft D.H."/>
            <person name="Selengut J.D."/>
            <person name="Davidsen T.M."/>
            <person name="Yang Q."/>
            <person name="Zafar N."/>
            <person name="Ward N.L."/>
        </authorList>
    </citation>
    <scope>NUCLEOTIDE SEQUENCE [LARGE SCALE GENOMIC DNA]</scope>
    <source>
        <strain evidence="2 3">ATCC 15444</strain>
    </source>
</reference>
<name>Q0C0A3_HYPNA</name>
<dbReference type="InterPro" id="IPR014284">
    <property type="entry name" value="RNA_pol_sigma-70_dom"/>
</dbReference>
<accession>Q0C0A3</accession>
<sequence length="241" mass="27289">MRGRPDKNSAGRRKNTGQIFCWPLSIPLVRITASVGRGTALRRVPFLMYDQGSERPPEVLAAADRLVPALWEDLRRVARRERRRVGAGQTLQTTALVSETWLKLRRKENFMDDQHFLRAAALAMRSVLIDHARARLTAKRGAGKIDPLTDDIEPFWESDERLLELDDALTRLSKLNPRLAEVVELRFFGGYTEVQAADILGVTDRTIRRDWIKARAWLFRELSGVAIEPPAEDHTGPATTG</sequence>
<dbReference type="NCBIfam" id="TIGR02937">
    <property type="entry name" value="sigma70-ECF"/>
    <property type="match status" value="1"/>
</dbReference>
<protein>
    <submittedName>
        <fullName evidence="2">ECF sigma factor family protein</fullName>
    </submittedName>
</protein>
<dbReference type="InterPro" id="IPR036388">
    <property type="entry name" value="WH-like_DNA-bd_sf"/>
</dbReference>
<dbReference type="HOGENOM" id="CLU_1150630_0_0_5"/>
<organism evidence="2 3">
    <name type="scientific">Hyphomonas neptunium (strain ATCC 15444)</name>
    <dbReference type="NCBI Taxonomy" id="228405"/>
    <lineage>
        <taxon>Bacteria</taxon>
        <taxon>Pseudomonadati</taxon>
        <taxon>Pseudomonadota</taxon>
        <taxon>Alphaproteobacteria</taxon>
        <taxon>Hyphomonadales</taxon>
        <taxon>Hyphomonadaceae</taxon>
        <taxon>Hyphomonas</taxon>
    </lineage>
</organism>
<evidence type="ECO:0000313" key="2">
    <source>
        <dbReference type="EMBL" id="ABI78135.1"/>
    </source>
</evidence>
<dbReference type="RefSeq" id="WP_011647138.1">
    <property type="nucleotide sequence ID" value="NC_008358.1"/>
</dbReference>
<dbReference type="KEGG" id="hne:HNE_2143"/>
<dbReference type="Pfam" id="PF07638">
    <property type="entry name" value="Sigma70_ECF"/>
    <property type="match status" value="1"/>
</dbReference>
<evidence type="ECO:0000259" key="1">
    <source>
        <dbReference type="Pfam" id="PF07638"/>
    </source>
</evidence>
<feature type="domain" description="RNA polymerase sigma-70 ECF-like HTH" evidence="1">
    <location>
        <begin position="61"/>
        <end position="223"/>
    </location>
</feature>
<dbReference type="Proteomes" id="UP000001959">
    <property type="component" value="Chromosome"/>
</dbReference>
<keyword evidence="3" id="KW-1185">Reference proteome</keyword>
<dbReference type="Gene3D" id="1.10.10.10">
    <property type="entry name" value="Winged helix-like DNA-binding domain superfamily/Winged helix DNA-binding domain"/>
    <property type="match status" value="1"/>
</dbReference>
<dbReference type="AlphaFoldDB" id="Q0C0A3"/>
<dbReference type="CDD" id="cd06171">
    <property type="entry name" value="Sigma70_r4"/>
    <property type="match status" value="1"/>
</dbReference>